<name>A0AAF5CZY9_STRER</name>
<feature type="region of interest" description="Disordered" evidence="1">
    <location>
        <begin position="92"/>
        <end position="143"/>
    </location>
</feature>
<evidence type="ECO:0000313" key="3">
    <source>
        <dbReference type="WBParaSite" id="TCONS_00004267.p1"/>
    </source>
</evidence>
<protein>
    <submittedName>
        <fullName evidence="3">Uncharacterized protein</fullName>
    </submittedName>
</protein>
<dbReference type="AlphaFoldDB" id="A0AAF5CZY9"/>
<accession>A0AAF5CZY9</accession>
<feature type="compositionally biased region" description="Basic and acidic residues" evidence="1">
    <location>
        <begin position="513"/>
        <end position="554"/>
    </location>
</feature>
<feature type="region of interest" description="Disordered" evidence="1">
    <location>
        <begin position="437"/>
        <end position="462"/>
    </location>
</feature>
<feature type="region of interest" description="Disordered" evidence="1">
    <location>
        <begin position="498"/>
        <end position="561"/>
    </location>
</feature>
<dbReference type="Proteomes" id="UP000035681">
    <property type="component" value="Unplaced"/>
</dbReference>
<organism evidence="2 3">
    <name type="scientific">Strongyloides stercoralis</name>
    <name type="common">Threadworm</name>
    <dbReference type="NCBI Taxonomy" id="6248"/>
    <lineage>
        <taxon>Eukaryota</taxon>
        <taxon>Metazoa</taxon>
        <taxon>Ecdysozoa</taxon>
        <taxon>Nematoda</taxon>
        <taxon>Chromadorea</taxon>
        <taxon>Rhabditida</taxon>
        <taxon>Tylenchina</taxon>
        <taxon>Panagrolaimomorpha</taxon>
        <taxon>Strongyloidoidea</taxon>
        <taxon>Strongyloididae</taxon>
        <taxon>Strongyloides</taxon>
    </lineage>
</organism>
<feature type="compositionally biased region" description="Polar residues" evidence="1">
    <location>
        <begin position="443"/>
        <end position="456"/>
    </location>
</feature>
<feature type="compositionally biased region" description="Basic and acidic residues" evidence="1">
    <location>
        <begin position="108"/>
        <end position="143"/>
    </location>
</feature>
<reference evidence="3" key="1">
    <citation type="submission" date="2024-02" db="UniProtKB">
        <authorList>
            <consortium name="WormBaseParasite"/>
        </authorList>
    </citation>
    <scope>IDENTIFICATION</scope>
</reference>
<proteinExistence type="predicted"/>
<evidence type="ECO:0000313" key="2">
    <source>
        <dbReference type="Proteomes" id="UP000035681"/>
    </source>
</evidence>
<sequence>MLGLFYDMEMYKFFLLNQTTLFKIKVGCLLNVELGQVLPIIHLISMGKSQMNIVVRIGILNPVRMFLFSYVFQTVLIPQLVPVLRPHEEATLESDWGEQGRSRRRRKGPEGRGGEEERRREEESRRRGGRREEDGRKKEGAREEEETHCHHCFTLFMLNMPRMYVHAYASSTSMIIDCIINYLLNLGNYSSHNHTFNSLNGKICIRLPLIGTTRLGIYLNFESPNKGPLCHKSFLIDKLAPALLYGMSGISDQTPSSTSYTSQLFNSLSRPLPPTTNIRLLYTMAEALHLADSIPKNFLHKISELLYILQLKIQYKELLFHRTVYFYLQNQTIFPWLHFLMIPFLMTSSIVSEGNKSNVTAFSLQLVVKFFNERKYGSTDSQTFLLNNFILSNINKKKIGRFFYDMEMYKLFLLNQTNLFRIKVGRLLNVELGQPNEYRSPDGKSQSNQTLTQAKSQIPRVGSPTYSPARMFLFSYVFQTVLFPQLVPVLRPHKEATLEGDWGEQGRSRRRREGPEGRGGEEERRREEESQRRGGRREEDGRKKEGAREEEETRQIPGRKI</sequence>
<dbReference type="WBParaSite" id="TCONS_00004267.p1">
    <property type="protein sequence ID" value="TCONS_00004267.p1"/>
    <property type="gene ID" value="XLOC_001499"/>
</dbReference>
<keyword evidence="2" id="KW-1185">Reference proteome</keyword>
<evidence type="ECO:0000256" key="1">
    <source>
        <dbReference type="SAM" id="MobiDB-lite"/>
    </source>
</evidence>